<dbReference type="SUPFAM" id="SSF55874">
    <property type="entry name" value="ATPase domain of HSP90 chaperone/DNA topoisomerase II/histidine kinase"/>
    <property type="match status" value="1"/>
</dbReference>
<evidence type="ECO:0000259" key="11">
    <source>
        <dbReference type="PROSITE" id="PS50109"/>
    </source>
</evidence>
<proteinExistence type="predicted"/>
<dbReference type="PANTHER" id="PTHR44936:SF10">
    <property type="entry name" value="SENSOR PROTEIN RSTB"/>
    <property type="match status" value="1"/>
</dbReference>
<dbReference type="OrthoDB" id="9784218at2"/>
<feature type="domain" description="HAMP" evidence="12">
    <location>
        <begin position="197"/>
        <end position="252"/>
    </location>
</feature>
<reference evidence="13 14" key="1">
    <citation type="journal article" date="2018" name="Int. J. Syst. Bacteriol.">
        <title>Oceaniradius stylonemae gen. nov., sp. nov., isolated from a red alga, Stylonema cornu-cervi.</title>
        <authorList>
            <person name="Jeong S."/>
        </authorList>
    </citation>
    <scope>NUCLEOTIDE SEQUENCE [LARGE SCALE GENOMIC DNA]</scope>
    <source>
        <strain evidence="13 14">StC1</strain>
    </source>
</reference>
<dbReference type="PRINTS" id="PR00344">
    <property type="entry name" value="BCTRLSENSOR"/>
</dbReference>
<protein>
    <recommendedName>
        <fullName evidence="3">histidine kinase</fullName>
        <ecNumber evidence="3">2.7.13.3</ecNumber>
    </recommendedName>
</protein>
<dbReference type="GO" id="GO:0007165">
    <property type="term" value="P:signal transduction"/>
    <property type="evidence" value="ECO:0007669"/>
    <property type="project" value="InterPro"/>
</dbReference>
<keyword evidence="5" id="KW-0808">Transferase</keyword>
<keyword evidence="14" id="KW-1185">Reference proteome</keyword>
<evidence type="ECO:0000256" key="8">
    <source>
        <dbReference type="ARBA" id="ARBA00022840"/>
    </source>
</evidence>
<dbReference type="Gene3D" id="3.30.565.10">
    <property type="entry name" value="Histidine kinase-like ATPase, C-terminal domain"/>
    <property type="match status" value="1"/>
</dbReference>
<dbReference type="InterPro" id="IPR004358">
    <property type="entry name" value="Sig_transdc_His_kin-like_C"/>
</dbReference>
<dbReference type="CDD" id="cd00075">
    <property type="entry name" value="HATPase"/>
    <property type="match status" value="1"/>
</dbReference>
<dbReference type="EC" id="2.7.13.3" evidence="3"/>
<dbReference type="RefSeq" id="WP_109766709.1">
    <property type="nucleotide sequence ID" value="NZ_QFWV02000001.1"/>
</dbReference>
<comment type="subcellular location">
    <subcellularLocation>
        <location evidence="2">Membrane</location>
    </subcellularLocation>
</comment>
<dbReference type="Pfam" id="PF02518">
    <property type="entry name" value="HATPase_c"/>
    <property type="match status" value="1"/>
</dbReference>
<evidence type="ECO:0000259" key="12">
    <source>
        <dbReference type="PROSITE" id="PS50885"/>
    </source>
</evidence>
<evidence type="ECO:0000256" key="1">
    <source>
        <dbReference type="ARBA" id="ARBA00000085"/>
    </source>
</evidence>
<dbReference type="GO" id="GO:0016020">
    <property type="term" value="C:membrane"/>
    <property type="evidence" value="ECO:0007669"/>
    <property type="project" value="UniProtKB-SubCell"/>
</dbReference>
<dbReference type="PANTHER" id="PTHR44936">
    <property type="entry name" value="SENSOR PROTEIN CREC"/>
    <property type="match status" value="1"/>
</dbReference>
<dbReference type="InterPro" id="IPR003594">
    <property type="entry name" value="HATPase_dom"/>
</dbReference>
<gene>
    <name evidence="13" type="ORF">DEM25_001300</name>
</gene>
<keyword evidence="10" id="KW-1133">Transmembrane helix</keyword>
<dbReference type="AlphaFoldDB" id="A0A3A8AE84"/>
<dbReference type="PROSITE" id="PS50885">
    <property type="entry name" value="HAMP"/>
    <property type="match status" value="1"/>
</dbReference>
<comment type="caution">
    <text evidence="13">The sequence shown here is derived from an EMBL/GenBank/DDBJ whole genome shotgun (WGS) entry which is preliminary data.</text>
</comment>
<evidence type="ECO:0000256" key="4">
    <source>
        <dbReference type="ARBA" id="ARBA00022553"/>
    </source>
</evidence>
<evidence type="ECO:0000256" key="7">
    <source>
        <dbReference type="ARBA" id="ARBA00022777"/>
    </source>
</evidence>
<keyword evidence="8" id="KW-0067">ATP-binding</keyword>
<dbReference type="PROSITE" id="PS50109">
    <property type="entry name" value="HIS_KIN"/>
    <property type="match status" value="1"/>
</dbReference>
<organism evidence="13 14">
    <name type="scientific">Oceaniradius stylonematis</name>
    <dbReference type="NCBI Taxonomy" id="2184161"/>
    <lineage>
        <taxon>Bacteria</taxon>
        <taxon>Pseudomonadati</taxon>
        <taxon>Pseudomonadota</taxon>
        <taxon>Alphaproteobacteria</taxon>
        <taxon>Hyphomicrobiales</taxon>
        <taxon>Ahrensiaceae</taxon>
        <taxon>Oceaniradius</taxon>
    </lineage>
</organism>
<accession>A0A3A8AE84</accession>
<dbReference type="InterPro" id="IPR050980">
    <property type="entry name" value="2C_sensor_his_kinase"/>
</dbReference>
<keyword evidence="6" id="KW-0547">Nucleotide-binding</keyword>
<dbReference type="EMBL" id="QFWV02000001">
    <property type="protein sequence ID" value="RKF08647.1"/>
    <property type="molecule type" value="Genomic_DNA"/>
</dbReference>
<evidence type="ECO:0000313" key="13">
    <source>
        <dbReference type="EMBL" id="RKF08647.1"/>
    </source>
</evidence>
<dbReference type="GO" id="GO:0004673">
    <property type="term" value="F:protein histidine kinase activity"/>
    <property type="evidence" value="ECO:0007669"/>
    <property type="project" value="UniProtKB-EC"/>
</dbReference>
<dbReference type="GO" id="GO:0005524">
    <property type="term" value="F:ATP binding"/>
    <property type="evidence" value="ECO:0007669"/>
    <property type="project" value="UniProtKB-KW"/>
</dbReference>
<feature type="transmembrane region" description="Helical" evidence="10">
    <location>
        <begin position="176"/>
        <end position="195"/>
    </location>
</feature>
<comment type="catalytic activity">
    <reaction evidence="1">
        <text>ATP + protein L-histidine = ADP + protein N-phospho-L-histidine.</text>
        <dbReference type="EC" id="2.7.13.3"/>
    </reaction>
</comment>
<dbReference type="SMART" id="SM00387">
    <property type="entry name" value="HATPase_c"/>
    <property type="match status" value="1"/>
</dbReference>
<evidence type="ECO:0000313" key="14">
    <source>
        <dbReference type="Proteomes" id="UP000246132"/>
    </source>
</evidence>
<evidence type="ECO:0000256" key="9">
    <source>
        <dbReference type="SAM" id="MobiDB-lite"/>
    </source>
</evidence>
<name>A0A3A8AE84_9HYPH</name>
<feature type="transmembrane region" description="Helical" evidence="10">
    <location>
        <begin position="26"/>
        <end position="47"/>
    </location>
</feature>
<dbReference type="InterPro" id="IPR003660">
    <property type="entry name" value="HAMP_dom"/>
</dbReference>
<evidence type="ECO:0000256" key="2">
    <source>
        <dbReference type="ARBA" id="ARBA00004370"/>
    </source>
</evidence>
<keyword evidence="7 13" id="KW-0418">Kinase</keyword>
<dbReference type="InterPro" id="IPR036890">
    <property type="entry name" value="HATPase_C_sf"/>
</dbReference>
<keyword evidence="10" id="KW-0472">Membrane</keyword>
<feature type="domain" description="Histidine kinase" evidence="11">
    <location>
        <begin position="266"/>
        <end position="478"/>
    </location>
</feature>
<dbReference type="InterPro" id="IPR005467">
    <property type="entry name" value="His_kinase_dom"/>
</dbReference>
<evidence type="ECO:0000256" key="3">
    <source>
        <dbReference type="ARBA" id="ARBA00012438"/>
    </source>
</evidence>
<keyword evidence="10" id="KW-0812">Transmembrane</keyword>
<keyword evidence="4" id="KW-0597">Phosphoprotein</keyword>
<sequence>MSESGDNTENTARPGARPRRRLSAKLLWLTILFVLIAEVLIFVPSVANFRITWLEQRLNTAAAASVLITADTAAELPQQVQDDVLMAIGAQTIALRMDDQSRLLVVSDMPEAIDQHVDVIAFTPADAIRDAFATLFFGGDQTLRVTGPVGQSGGRIEMVMPDDYLRAAMLTYARNVAILSLLISLITATLVFLAINRIMIRPIEKMTASMLRFAADPSDPGAVIEPENRSDELGLAERELAGMQSQLQSTLRSQKRLADLGLAVSKINHDMRNILASAQLIGDRLAETKDPTVQRFAPKLVRAIDRAAAYTSDVVSYGKAQEKDPVRRRVRLSRVIGDVEELLGLEPGDQVQFSANIPDDLEIDADPEQLFRVTMNLCRNAVQAMRGDDDPATVKRVSVSAVRMGTTTIISIEDTGPGLPAKAREHLFSPFSGAARQGGTGLGLAIAHELVTAHGGTLELRDDRAVGTHFEIRLPDAPVSLSGHARQVGSGVKATGPGEATASRR</sequence>
<evidence type="ECO:0000256" key="5">
    <source>
        <dbReference type="ARBA" id="ARBA00022679"/>
    </source>
</evidence>
<dbReference type="Gene3D" id="6.10.340.10">
    <property type="match status" value="1"/>
</dbReference>
<dbReference type="Proteomes" id="UP000246132">
    <property type="component" value="Unassembled WGS sequence"/>
</dbReference>
<feature type="region of interest" description="Disordered" evidence="9">
    <location>
        <begin position="481"/>
        <end position="505"/>
    </location>
</feature>
<evidence type="ECO:0000256" key="10">
    <source>
        <dbReference type="SAM" id="Phobius"/>
    </source>
</evidence>
<evidence type="ECO:0000256" key="6">
    <source>
        <dbReference type="ARBA" id="ARBA00022741"/>
    </source>
</evidence>